<feature type="compositionally biased region" description="Low complexity" evidence="1">
    <location>
        <begin position="1075"/>
        <end position="1086"/>
    </location>
</feature>
<feature type="compositionally biased region" description="Acidic residues" evidence="1">
    <location>
        <begin position="76"/>
        <end position="86"/>
    </location>
</feature>
<feature type="region of interest" description="Disordered" evidence="1">
    <location>
        <begin position="1269"/>
        <end position="1293"/>
    </location>
</feature>
<feature type="compositionally biased region" description="Basic and acidic residues" evidence="1">
    <location>
        <begin position="847"/>
        <end position="856"/>
    </location>
</feature>
<dbReference type="Pfam" id="PF23749">
    <property type="entry name" value="DUF7165"/>
    <property type="match status" value="2"/>
</dbReference>
<feature type="compositionally biased region" description="Basic and acidic residues" evidence="1">
    <location>
        <begin position="24"/>
        <end position="54"/>
    </location>
</feature>
<evidence type="ECO:0000313" key="3">
    <source>
        <dbReference type="EMBL" id="KAK4504314.1"/>
    </source>
</evidence>
<feature type="compositionally biased region" description="Basic and acidic residues" evidence="1">
    <location>
        <begin position="64"/>
        <end position="75"/>
    </location>
</feature>
<proteinExistence type="predicted"/>
<evidence type="ECO:0000256" key="1">
    <source>
        <dbReference type="SAM" id="MobiDB-lite"/>
    </source>
</evidence>
<dbReference type="Gene3D" id="2.130.10.10">
    <property type="entry name" value="YVTN repeat-like/Quinoprotein amine dehydrogenase"/>
    <property type="match status" value="1"/>
</dbReference>
<feature type="region of interest" description="Disordered" evidence="1">
    <location>
        <begin position="1227"/>
        <end position="1249"/>
    </location>
</feature>
<accession>A0ABR0ESF7</accession>
<feature type="domain" description="DUF7165" evidence="2">
    <location>
        <begin position="644"/>
        <end position="727"/>
    </location>
</feature>
<dbReference type="InterPro" id="IPR055589">
    <property type="entry name" value="DUF7165"/>
</dbReference>
<protein>
    <recommendedName>
        <fullName evidence="2">DUF7165 domain-containing protein</fullName>
    </recommendedName>
</protein>
<reference evidence="3 4" key="1">
    <citation type="journal article" date="2023" name="G3 (Bethesda)">
        <title>A chromosome-level genome assembly of Zasmidium syzygii isolated from banana leaves.</title>
        <authorList>
            <person name="van Westerhoven A.C."/>
            <person name="Mehrabi R."/>
            <person name="Talebi R."/>
            <person name="Steentjes M.B.F."/>
            <person name="Corcolon B."/>
            <person name="Chong P.A."/>
            <person name="Kema G.H.J."/>
            <person name="Seidl M.F."/>
        </authorList>
    </citation>
    <scope>NUCLEOTIDE SEQUENCE [LARGE SCALE GENOMIC DNA]</scope>
    <source>
        <strain evidence="3 4">P124</strain>
    </source>
</reference>
<sequence length="1315" mass="141998">MPVSTFSSSHTERHHSNLIARWNSTRDRIDADERRRTMREMQELDGTGLHDRPDWPLPSPPTPEEERFELGKEQDGPVEMEDEQVEDSAVLRKPEEIAGYMNGVTYHDDVSDIDEDDDHHLEHQQSTASPVQHISSPLDQPSPPSPSHMAVQHRDLASPQRETEPEVSPVREEHASSPANDREAPDRQQPESYQQRRHLVHTEINGLETEEEDDVNEARDVATPIPFGPESPESRQGQYQQPRSTPPHANGRNITPTPTINGANHRSSITKGPMHTPPHRRTSTRSSWVSTTQIPHQRERLRYSWQSVQDDEPNRPRIHIIKLVSNVATASAGFPTGEAFGFSISPGGRRIAAFNSSRLYVLQTNALPVGISQDFALKRRPLAVELIDEANVMAVLADDHTVNVYDLGLHLRRIRTIKLDFPSSCIALAPTGGLLAAAYGGGVEIFSLAPDALPTDRRAVRSVKMDRLSFSDDGSTLLGTTTRINVSSTVVVQVPVFPSLPNNTPTHEELKEAWCSELLHPENIRNSSHATFMREEKKTCNERLFAWNGVEDTFGILNVSDLSYGNIDFPVVISPPLSTCGGLGAAIHSCPAIDEHGDTVAMIVNDRTIRLYIVPHKADGEEATSMEAHSIDHELDEGYGCPFSEVRWVYSSSSLPAPSNNQTQVKGRLIVTSPGGVTESGISEESVEDIEGGRIILFDFDPQFAGQPGQTFTLTLGKSPPQLLEEEQVDVADQVALVRRRTVNQSKGHGLSHRPATLGRAATTYGRRDMRSASPALSNVGAHRNRTSMMSIGSMQSEGARSLPDLAESNEQADVIFEEPYVQGAPRSQASLQRAASNAQRHRFQRIEERNQERVSVESSGNFLPLPEYTEEPNAPLPSKYRAMAGLDGPKIFKPEKPAVFANANGNGAASGSSSVPQTAPPDDGEHFSADLAFRAATAQATSATRETVLERPRESVIMQSPVSTPSSIPRSETTNNSFTPAGPQRGGTFDSVGPMPGTETYASFRPAQRTGTFDSIASLPRSLQRAYSNAVSPLGVGPPPGIIGDWRNVSPVVGQGVSDPSAGMWINGAPPPSSSGSNQGFSPPSNGAPPPSNGTLSPSSGSSNQGEENWDVISPVGPPNIPMPAFGQPAGNPYRHSTSLLNPPGHLPPNRAPSSAGSFATMSGPPSAPSSAGGRRMPPHMQAFRNAAAANANVNASLFPPSVPPDHVPLRPNTVKAGTVAHPITAWHPPAASTPPRTSGSMIGHSRKSSLAGKSAFASTAKAKKLGFFKKSRKPDPFSPSYPNGETAEGGSMAETKSMMTWMTKSDNNKCSVM</sequence>
<gene>
    <name evidence="3" type="ORF">PRZ48_005230</name>
</gene>
<feature type="region of interest" description="Disordered" evidence="1">
    <location>
        <begin position="1"/>
        <end position="293"/>
    </location>
</feature>
<feature type="compositionally biased region" description="Polar residues" evidence="1">
    <location>
        <begin position="1153"/>
        <end position="1162"/>
    </location>
</feature>
<name>A0ABR0ESF7_ZASCE</name>
<dbReference type="EMBL" id="JAXOVC010000003">
    <property type="protein sequence ID" value="KAK4504314.1"/>
    <property type="molecule type" value="Genomic_DNA"/>
</dbReference>
<feature type="region of interest" description="Disordered" evidence="1">
    <location>
        <begin position="903"/>
        <end position="927"/>
    </location>
</feature>
<comment type="caution">
    <text evidence="3">The sequence shown here is derived from an EMBL/GenBank/DDBJ whole genome shotgun (WGS) entry which is preliminary data.</text>
</comment>
<feature type="compositionally biased region" description="Low complexity" evidence="1">
    <location>
        <begin position="903"/>
        <end position="915"/>
    </location>
</feature>
<feature type="region of interest" description="Disordered" evidence="1">
    <location>
        <begin position="944"/>
        <end position="992"/>
    </location>
</feature>
<organism evidence="3 4">
    <name type="scientific">Zasmidium cellare</name>
    <name type="common">Wine cellar mold</name>
    <name type="synonym">Racodium cellare</name>
    <dbReference type="NCBI Taxonomy" id="395010"/>
    <lineage>
        <taxon>Eukaryota</taxon>
        <taxon>Fungi</taxon>
        <taxon>Dikarya</taxon>
        <taxon>Ascomycota</taxon>
        <taxon>Pezizomycotina</taxon>
        <taxon>Dothideomycetes</taxon>
        <taxon>Dothideomycetidae</taxon>
        <taxon>Mycosphaerellales</taxon>
        <taxon>Mycosphaerellaceae</taxon>
        <taxon>Zasmidium</taxon>
    </lineage>
</organism>
<dbReference type="InterPro" id="IPR015943">
    <property type="entry name" value="WD40/YVTN_repeat-like_dom_sf"/>
</dbReference>
<feature type="compositionally biased region" description="Polar residues" evidence="1">
    <location>
        <begin position="124"/>
        <end position="134"/>
    </location>
</feature>
<feature type="region of interest" description="Disordered" evidence="1">
    <location>
        <begin position="847"/>
        <end position="877"/>
    </location>
</feature>
<feature type="compositionally biased region" description="Polar residues" evidence="1">
    <location>
        <begin position="234"/>
        <end position="243"/>
    </location>
</feature>
<evidence type="ECO:0000259" key="2">
    <source>
        <dbReference type="Pfam" id="PF23749"/>
    </source>
</evidence>
<feature type="compositionally biased region" description="Low complexity" evidence="1">
    <location>
        <begin position="1094"/>
        <end position="1105"/>
    </location>
</feature>
<feature type="region of interest" description="Disordered" evidence="1">
    <location>
        <begin position="1061"/>
        <end position="1177"/>
    </location>
</feature>
<evidence type="ECO:0000313" key="4">
    <source>
        <dbReference type="Proteomes" id="UP001305779"/>
    </source>
</evidence>
<feature type="compositionally biased region" description="Low complexity" evidence="1">
    <location>
        <begin position="1164"/>
        <end position="1175"/>
    </location>
</feature>
<feature type="compositionally biased region" description="Polar residues" evidence="1">
    <location>
        <begin position="958"/>
        <end position="980"/>
    </location>
</feature>
<dbReference type="Proteomes" id="UP001305779">
    <property type="component" value="Unassembled WGS sequence"/>
</dbReference>
<feature type="compositionally biased region" description="Polar residues" evidence="1">
    <location>
        <begin position="252"/>
        <end position="270"/>
    </location>
</feature>
<feature type="domain" description="DUF7165" evidence="2">
    <location>
        <begin position="316"/>
        <end position="627"/>
    </location>
</feature>
<feature type="compositionally biased region" description="Basic and acidic residues" evidence="1">
    <location>
        <begin position="152"/>
        <end position="189"/>
    </location>
</feature>
<keyword evidence="4" id="KW-1185">Reference proteome</keyword>
<dbReference type="SUPFAM" id="SSF101908">
    <property type="entry name" value="Putative isomerase YbhE"/>
    <property type="match status" value="1"/>
</dbReference>